<comment type="caution">
    <text evidence="3">The sequence shown here is derived from an EMBL/GenBank/DDBJ whole genome shotgun (WGS) entry which is preliminary data.</text>
</comment>
<keyword evidence="4" id="KW-1185">Reference proteome</keyword>
<keyword evidence="2" id="KW-1133">Transmembrane helix</keyword>
<keyword evidence="2" id="KW-0472">Membrane</keyword>
<organism evidence="3 4">
    <name type="scientific">Portunus trituberculatus</name>
    <name type="common">Swimming crab</name>
    <name type="synonym">Neptunus trituberculatus</name>
    <dbReference type="NCBI Taxonomy" id="210409"/>
    <lineage>
        <taxon>Eukaryota</taxon>
        <taxon>Metazoa</taxon>
        <taxon>Ecdysozoa</taxon>
        <taxon>Arthropoda</taxon>
        <taxon>Crustacea</taxon>
        <taxon>Multicrustacea</taxon>
        <taxon>Malacostraca</taxon>
        <taxon>Eumalacostraca</taxon>
        <taxon>Eucarida</taxon>
        <taxon>Decapoda</taxon>
        <taxon>Pleocyemata</taxon>
        <taxon>Brachyura</taxon>
        <taxon>Eubrachyura</taxon>
        <taxon>Portunoidea</taxon>
        <taxon>Portunidae</taxon>
        <taxon>Portuninae</taxon>
        <taxon>Portunus</taxon>
    </lineage>
</organism>
<dbReference type="EMBL" id="VSRR010115237">
    <property type="protein sequence ID" value="MPC98705.1"/>
    <property type="molecule type" value="Genomic_DNA"/>
</dbReference>
<evidence type="ECO:0000256" key="1">
    <source>
        <dbReference type="SAM" id="MobiDB-lite"/>
    </source>
</evidence>
<evidence type="ECO:0000313" key="4">
    <source>
        <dbReference type="Proteomes" id="UP000324222"/>
    </source>
</evidence>
<gene>
    <name evidence="3" type="ORF">E2C01_094085</name>
</gene>
<protein>
    <submittedName>
        <fullName evidence="3">Uncharacterized protein</fullName>
    </submittedName>
</protein>
<feature type="region of interest" description="Disordered" evidence="1">
    <location>
        <begin position="1"/>
        <end position="25"/>
    </location>
</feature>
<reference evidence="3 4" key="1">
    <citation type="submission" date="2019-05" db="EMBL/GenBank/DDBJ databases">
        <title>Another draft genome of Portunus trituberculatus and its Hox gene families provides insights of decapod evolution.</title>
        <authorList>
            <person name="Jeong J.-H."/>
            <person name="Song I."/>
            <person name="Kim S."/>
            <person name="Choi T."/>
            <person name="Kim D."/>
            <person name="Ryu S."/>
            <person name="Kim W."/>
        </authorList>
    </citation>
    <scope>NUCLEOTIDE SEQUENCE [LARGE SCALE GENOMIC DNA]</scope>
    <source>
        <tissue evidence="3">Muscle</tissue>
    </source>
</reference>
<dbReference type="Proteomes" id="UP000324222">
    <property type="component" value="Unassembled WGS sequence"/>
</dbReference>
<feature type="transmembrane region" description="Helical" evidence="2">
    <location>
        <begin position="57"/>
        <end position="78"/>
    </location>
</feature>
<name>A0A5B7JW01_PORTR</name>
<evidence type="ECO:0000256" key="2">
    <source>
        <dbReference type="SAM" id="Phobius"/>
    </source>
</evidence>
<accession>A0A5B7JW01</accession>
<keyword evidence="2" id="KW-0812">Transmembrane</keyword>
<evidence type="ECO:0000313" key="3">
    <source>
        <dbReference type="EMBL" id="MPC98705.1"/>
    </source>
</evidence>
<sequence length="103" mass="11238">MRTRVLVDEDPSSHEEPLTRPSAATTRQVCIEEHLSLPSHRPSSPYITREEDDNFRVVGLGLPYLCIFVLCPAVLHVIMGPRASALYLAVPSPATPATTLSTA</sequence>
<proteinExistence type="predicted"/>
<dbReference type="AlphaFoldDB" id="A0A5B7JW01"/>
<feature type="compositionally biased region" description="Basic and acidic residues" evidence="1">
    <location>
        <begin position="1"/>
        <end position="18"/>
    </location>
</feature>